<accession>A0AAJ6CTN4</accession>
<dbReference type="InterPro" id="IPR015995">
    <property type="entry name" value="MlrC_N"/>
</dbReference>
<protein>
    <recommendedName>
        <fullName evidence="7">M81 family metallopeptidase</fullName>
    </recommendedName>
</protein>
<feature type="domain" description="Microcystin LR degradation protein MlrC N-terminal" evidence="2">
    <location>
        <begin position="2"/>
        <end position="290"/>
    </location>
</feature>
<evidence type="ECO:0008006" key="7">
    <source>
        <dbReference type="Google" id="ProtNLM"/>
    </source>
</evidence>
<proteinExistence type="predicted"/>
<dbReference type="InterPro" id="IPR010799">
    <property type="entry name" value="MlrC_C"/>
</dbReference>
<dbReference type="RefSeq" id="WP_342824808.1">
    <property type="nucleotide sequence ID" value="NZ_CP046146.1"/>
</dbReference>
<reference evidence="5 6" key="1">
    <citation type="submission" date="2019-11" db="EMBL/GenBank/DDBJ databases">
        <authorList>
            <person name="Cho J.-C."/>
        </authorList>
    </citation>
    <scope>NUCLEOTIDE SEQUENCE [LARGE SCALE GENOMIC DNA]</scope>
    <source>
        <strain evidence="4 5">JH1073</strain>
        <strain evidence="3 6">JH702</strain>
    </source>
</reference>
<organism evidence="4 5">
    <name type="scientific">Candidatus Lucifugimonas marina</name>
    <dbReference type="NCBI Taxonomy" id="3038979"/>
    <lineage>
        <taxon>Bacteria</taxon>
        <taxon>Bacillati</taxon>
        <taxon>Chloroflexota</taxon>
        <taxon>Dehalococcoidia</taxon>
        <taxon>SAR202 cluster</taxon>
        <taxon>Candidatus Lucifugimonadales</taxon>
        <taxon>Candidatus Lucifugimonadaceae</taxon>
        <taxon>Candidatus Lucifugimonas</taxon>
    </lineage>
</organism>
<evidence type="ECO:0000313" key="4">
    <source>
        <dbReference type="EMBL" id="WFG38359.1"/>
    </source>
</evidence>
<gene>
    <name evidence="3" type="ORF">GKO46_07635</name>
    <name evidence="4" type="ORF">GKO48_01640</name>
</gene>
<name>A0AAJ6CTN4_9CHLR</name>
<keyword evidence="5" id="KW-1185">Reference proteome</keyword>
<evidence type="ECO:0000313" key="6">
    <source>
        <dbReference type="Proteomes" id="UP001321249"/>
    </source>
</evidence>
<evidence type="ECO:0000259" key="1">
    <source>
        <dbReference type="Pfam" id="PF07171"/>
    </source>
</evidence>
<dbReference type="EMBL" id="CP046147">
    <property type="protein sequence ID" value="WFG38359.1"/>
    <property type="molecule type" value="Genomic_DNA"/>
</dbReference>
<dbReference type="Pfam" id="PF07171">
    <property type="entry name" value="MlrC_C"/>
    <property type="match status" value="1"/>
</dbReference>
<evidence type="ECO:0000313" key="5">
    <source>
        <dbReference type="Proteomes" id="UP001219901"/>
    </source>
</evidence>
<evidence type="ECO:0000259" key="2">
    <source>
        <dbReference type="Pfam" id="PF07364"/>
    </source>
</evidence>
<reference evidence="4" key="2">
    <citation type="journal article" date="2023" name="Nat. Commun.">
        <title>Cultivation of marine bacteria of the SAR202 clade.</title>
        <authorList>
            <person name="Lim Y."/>
            <person name="Seo J.H."/>
            <person name="Giovannoni S.J."/>
            <person name="Kang I."/>
            <person name="Cho J.C."/>
        </authorList>
    </citation>
    <scope>NUCLEOTIDE SEQUENCE</scope>
    <source>
        <strain evidence="4">JH1073</strain>
    </source>
</reference>
<feature type="domain" description="Microcystin LR degradation protein MlrC C-terminal" evidence="1">
    <location>
        <begin position="329"/>
        <end position="506"/>
    </location>
</feature>
<dbReference type="Proteomes" id="UP001321249">
    <property type="component" value="Unassembled WGS sequence"/>
</dbReference>
<dbReference type="AlphaFoldDB" id="A0AAJ6CTN4"/>
<evidence type="ECO:0000313" key="3">
    <source>
        <dbReference type="EMBL" id="MDG0866941.1"/>
    </source>
</evidence>
<dbReference type="Pfam" id="PF07364">
    <property type="entry name" value="DUF1485"/>
    <property type="match status" value="1"/>
</dbReference>
<dbReference type="EMBL" id="WMBE01000002">
    <property type="protein sequence ID" value="MDG0866941.1"/>
    <property type="molecule type" value="Genomic_DNA"/>
</dbReference>
<reference evidence="5" key="3">
    <citation type="submission" date="2023-06" db="EMBL/GenBank/DDBJ databases">
        <title>Pangenomics reveal diversification of enzyme families and niche specialization in globally abundant SAR202 bacteria.</title>
        <authorList>
            <person name="Saw J.H.W."/>
        </authorList>
    </citation>
    <scope>NUCLEOTIDE SEQUENCE [LARGE SCALE GENOMIC DNA]</scope>
    <source>
        <strain evidence="5">JH1073</strain>
    </source>
</reference>
<dbReference type="Proteomes" id="UP001219901">
    <property type="component" value="Chromosome"/>
</dbReference>
<sequence length="524" mass="57129">MRFAILGISHETNTFSRVPATYEEFEKATIARGQEIVDLYAESQYTISGYLQGAEELGFEAVPLMYANTGPIGTITKDAYDRIANEQHQMLRDQGPWDGVLISNHGAAVSEEFPDMDAEFTRVVREIVGPDVPVGVTLDMHANISKDTVANTDVCIVWRTCPHLDTKLRGRKTAELIYRTALGEIKPEQFIEMPPMLVNIVKQFTGQEPMLSLVDECVAANEIEGVLDTSIAEGYPYADVEEMGMSWITITDGDAELAEKVSKDLAASAWTKRVDLNKPVASIKDALTQAEERYMGPKPEGVENFMPDDGSALAEAVESEHSHLGPIVLMDVGDNIGGGSSADSTHILKVAQEMGVTGYLQSLYDPEAVEACVAAGTGAEIALDVGGKTDDMHGEPVHVVGTVGVIDDGPYEETRPTHGGYRFYDDGKRVLFNTVDGMTILLTSMRGGNTARAQMYSMGIKPEDYRVVVAKGVSSPRPAYQPIAAEIIIVNSPGVTSADLDTFEFKSRRIPLYPFEEPNYPEQD</sequence>